<proteinExistence type="predicted"/>
<keyword evidence="2" id="KW-1185">Reference proteome</keyword>
<protein>
    <submittedName>
        <fullName evidence="1">Uncharacterized protein</fullName>
    </submittedName>
</protein>
<reference evidence="1 2" key="1">
    <citation type="submission" date="2024-02" db="EMBL/GenBank/DDBJ databases">
        <title>First draft genome assembly of two strains of Seiridium cardinale.</title>
        <authorList>
            <person name="Emiliani G."/>
            <person name="Scali E."/>
        </authorList>
    </citation>
    <scope>NUCLEOTIDE SEQUENCE [LARGE SCALE GENOMIC DNA]</scope>
    <source>
        <strain evidence="1 2">BM-138-000479</strain>
    </source>
</reference>
<organism evidence="1 2">
    <name type="scientific">Seiridium cardinale</name>
    <dbReference type="NCBI Taxonomy" id="138064"/>
    <lineage>
        <taxon>Eukaryota</taxon>
        <taxon>Fungi</taxon>
        <taxon>Dikarya</taxon>
        <taxon>Ascomycota</taxon>
        <taxon>Pezizomycotina</taxon>
        <taxon>Sordariomycetes</taxon>
        <taxon>Xylariomycetidae</taxon>
        <taxon>Amphisphaeriales</taxon>
        <taxon>Sporocadaceae</taxon>
        <taxon>Seiridium</taxon>
    </lineage>
</organism>
<sequence>MPSSASYCLHFVCGHYTGRPPEFDFAVTLKPGTKWELSPSGTVYNGKSAHLFCPTCFKALSYSTKMPPTYTFFCGHRESSEECLQMWWALQEAGLVPPGEYKMETACKKCEPEEERIVLARLRSWWNSGNVDDDRRRRPVRLPELARVLVYSQRSRRLRPEKWGEYRWLWSQICARHVEHLDVLRFLDVMAKYWCPEFMLDVGVGVGGEYYALLRKRIEADIDGIDNPVIGADKVLYRVGLIRTLWKRLDQILRDMEVRVQSYQKAHSKFTNFLTLGMDLPSKDKAPMFKAGRALQEAVCRLWDDSSTVVTAPEAELIKGCVRLDRAMRDIERWADTKTPFKSPDLEAVIHVIAKAREEALRLWIRNISIIYKLVVKSQRERHNGDGH</sequence>
<dbReference type="Proteomes" id="UP001465668">
    <property type="component" value="Unassembled WGS sequence"/>
</dbReference>
<evidence type="ECO:0000313" key="1">
    <source>
        <dbReference type="EMBL" id="KAK9774728.1"/>
    </source>
</evidence>
<name>A0ABR2XLP5_9PEZI</name>
<gene>
    <name evidence="1" type="ORF">SCAR479_08548</name>
</gene>
<dbReference type="EMBL" id="JARVKM010000039">
    <property type="protein sequence ID" value="KAK9774728.1"/>
    <property type="molecule type" value="Genomic_DNA"/>
</dbReference>
<accession>A0ABR2XLP5</accession>
<evidence type="ECO:0000313" key="2">
    <source>
        <dbReference type="Proteomes" id="UP001465668"/>
    </source>
</evidence>
<comment type="caution">
    <text evidence="1">The sequence shown here is derived from an EMBL/GenBank/DDBJ whole genome shotgun (WGS) entry which is preliminary data.</text>
</comment>